<evidence type="ECO:0000313" key="3">
    <source>
        <dbReference type="Proteomes" id="UP001254848"/>
    </source>
</evidence>
<dbReference type="Proteomes" id="UP001254848">
    <property type="component" value="Unassembled WGS sequence"/>
</dbReference>
<dbReference type="SUPFAM" id="SSF109604">
    <property type="entry name" value="HD-domain/PDEase-like"/>
    <property type="match status" value="1"/>
</dbReference>
<dbReference type="Pfam" id="PF01966">
    <property type="entry name" value="HD"/>
    <property type="match status" value="1"/>
</dbReference>
<sequence>MWRRVKQVLAALTARVTAADREFVAAWLAPAERELFYAMNLPDQYHALQVAYTARRLAAGRGGVDYGLLTRCALLHDVGKVKGDVSTFDKTFAVLAHRLAPGRAEGWGRAGRGGRIANLRHALHVYFRHPERSAALLAGIGANERLVGIISSHHQPPAPGEPPELTILREADDMH</sequence>
<evidence type="ECO:0000313" key="2">
    <source>
        <dbReference type="EMBL" id="MDT8900196.1"/>
    </source>
</evidence>
<accession>A0ABU3NTP9</accession>
<organism evidence="2 3">
    <name type="scientific">Anaeroselena agilis</name>
    <dbReference type="NCBI Taxonomy" id="3063788"/>
    <lineage>
        <taxon>Bacteria</taxon>
        <taxon>Bacillati</taxon>
        <taxon>Bacillota</taxon>
        <taxon>Negativicutes</taxon>
        <taxon>Acetonemataceae</taxon>
        <taxon>Anaeroselena</taxon>
    </lineage>
</organism>
<comment type="caution">
    <text evidence="2">The sequence shown here is derived from an EMBL/GenBank/DDBJ whole genome shotgun (WGS) entry which is preliminary data.</text>
</comment>
<protein>
    <submittedName>
        <fullName evidence="2">HD domain-containing protein</fullName>
    </submittedName>
</protein>
<dbReference type="RefSeq" id="WP_413778753.1">
    <property type="nucleotide sequence ID" value="NZ_JAUOZS010000001.1"/>
</dbReference>
<evidence type="ECO:0000259" key="1">
    <source>
        <dbReference type="Pfam" id="PF01966"/>
    </source>
</evidence>
<dbReference type="Gene3D" id="1.10.3210.10">
    <property type="entry name" value="Hypothetical protein af1432"/>
    <property type="match status" value="1"/>
</dbReference>
<reference evidence="2 3" key="1">
    <citation type="submission" date="2023-07" db="EMBL/GenBank/DDBJ databases">
        <title>The novel representative of Negativicutes class, Anaeroselena agilis gen. nov. sp. nov.</title>
        <authorList>
            <person name="Prokofeva M.I."/>
            <person name="Elcheninov A.G."/>
            <person name="Klyukina A."/>
            <person name="Kublanov I.V."/>
            <person name="Frolov E.N."/>
            <person name="Podosokorskaya O.A."/>
        </authorList>
    </citation>
    <scope>NUCLEOTIDE SEQUENCE [LARGE SCALE GENOMIC DNA]</scope>
    <source>
        <strain evidence="2 3">4137-cl</strain>
    </source>
</reference>
<dbReference type="InterPro" id="IPR006675">
    <property type="entry name" value="HDIG_dom"/>
</dbReference>
<dbReference type="EMBL" id="JAUOZS010000001">
    <property type="protein sequence ID" value="MDT8900196.1"/>
    <property type="molecule type" value="Genomic_DNA"/>
</dbReference>
<feature type="domain" description="HD" evidence="1">
    <location>
        <begin position="45"/>
        <end position="174"/>
    </location>
</feature>
<name>A0ABU3NTP9_9FIRM</name>
<gene>
    <name evidence="2" type="ORF">Q4T40_02955</name>
</gene>
<proteinExistence type="predicted"/>
<dbReference type="InterPro" id="IPR006674">
    <property type="entry name" value="HD_domain"/>
</dbReference>
<keyword evidence="3" id="KW-1185">Reference proteome</keyword>
<dbReference type="NCBIfam" id="TIGR00277">
    <property type="entry name" value="HDIG"/>
    <property type="match status" value="1"/>
</dbReference>